<dbReference type="PANTHER" id="PTHR47683">
    <property type="entry name" value="PSEUDOURIDINE SYNTHASE FAMILY PROTEIN-RELATED"/>
    <property type="match status" value="1"/>
</dbReference>
<feature type="domain" description="Pseudouridine synthase RsuA/RluA-like" evidence="8">
    <location>
        <begin position="62"/>
        <end position="190"/>
    </location>
</feature>
<dbReference type="EMBL" id="BAABKE010000005">
    <property type="protein sequence ID" value="GAA5101593.1"/>
    <property type="molecule type" value="Genomic_DNA"/>
</dbReference>
<comment type="caution">
    <text evidence="9">The sequence shown here is derived from an EMBL/GenBank/DDBJ whole genome shotgun (WGS) entry which is preliminary data.</text>
</comment>
<dbReference type="InterPro" id="IPR020094">
    <property type="entry name" value="TruA/RsuA/RluB/E/F_N"/>
</dbReference>
<evidence type="ECO:0000256" key="5">
    <source>
        <dbReference type="ARBA" id="ARBA00037590"/>
    </source>
</evidence>
<comment type="function">
    <text evidence="5">Responsible for synthesis of pseudouridine from uracil-516 in 16S ribosomal RNA.</text>
</comment>
<dbReference type="Gene3D" id="3.30.70.580">
    <property type="entry name" value="Pseudouridine synthase I, catalytic domain, N-terminal subdomain"/>
    <property type="match status" value="1"/>
</dbReference>
<comment type="similarity">
    <text evidence="1 7">Belongs to the pseudouridine synthase RsuA family.</text>
</comment>
<keyword evidence="10" id="KW-1185">Reference proteome</keyword>
<dbReference type="InterPro" id="IPR000748">
    <property type="entry name" value="PsdUridine_synth_RsuA/RluB/E/F"/>
</dbReference>
<reference evidence="10" key="1">
    <citation type="journal article" date="2019" name="Int. J. Syst. Evol. Microbiol.">
        <title>The Global Catalogue of Microorganisms (GCM) 10K type strain sequencing project: providing services to taxonomists for standard genome sequencing and annotation.</title>
        <authorList>
            <consortium name="The Broad Institute Genomics Platform"/>
            <consortium name="The Broad Institute Genome Sequencing Center for Infectious Disease"/>
            <person name="Wu L."/>
            <person name="Ma J."/>
        </authorList>
    </citation>
    <scope>NUCLEOTIDE SEQUENCE [LARGE SCALE GENOMIC DNA]</scope>
    <source>
        <strain evidence="10">JCM 18424</strain>
    </source>
</reference>
<evidence type="ECO:0000256" key="2">
    <source>
        <dbReference type="ARBA" id="ARBA00022884"/>
    </source>
</evidence>
<dbReference type="InterPro" id="IPR050343">
    <property type="entry name" value="RsuA_PseudoU_synthase"/>
</dbReference>
<dbReference type="InterPro" id="IPR006145">
    <property type="entry name" value="PsdUridine_synth_RsuA/RluA"/>
</dbReference>
<dbReference type="PROSITE" id="PS01149">
    <property type="entry name" value="PSI_RSU"/>
    <property type="match status" value="1"/>
</dbReference>
<evidence type="ECO:0000256" key="1">
    <source>
        <dbReference type="ARBA" id="ARBA00008348"/>
    </source>
</evidence>
<proteinExistence type="inferred from homology"/>
<evidence type="ECO:0000256" key="4">
    <source>
        <dbReference type="ARBA" id="ARBA00036749"/>
    </source>
</evidence>
<organism evidence="9 10">
    <name type="scientific">Wohlfahrtiimonas larvae</name>
    <dbReference type="NCBI Taxonomy" id="1157986"/>
    <lineage>
        <taxon>Bacteria</taxon>
        <taxon>Pseudomonadati</taxon>
        <taxon>Pseudomonadota</taxon>
        <taxon>Gammaproteobacteria</taxon>
        <taxon>Cardiobacteriales</taxon>
        <taxon>Ignatzschineriaceae</taxon>
        <taxon>Wohlfahrtiimonas</taxon>
    </lineage>
</organism>
<dbReference type="InterPro" id="IPR020103">
    <property type="entry name" value="PsdUridine_synth_cat_dom_sf"/>
</dbReference>
<dbReference type="SUPFAM" id="SSF55120">
    <property type="entry name" value="Pseudouridine synthase"/>
    <property type="match status" value="1"/>
</dbReference>
<dbReference type="InterPro" id="IPR042092">
    <property type="entry name" value="PsdUridine_s_RsuA/RluB/E/F_cat"/>
</dbReference>
<evidence type="ECO:0000259" key="8">
    <source>
        <dbReference type="Pfam" id="PF00849"/>
    </source>
</evidence>
<dbReference type="InterPro" id="IPR018496">
    <property type="entry name" value="PsdUridine_synth_RsuA/RluB_CS"/>
</dbReference>
<dbReference type="PROSITE" id="PS50889">
    <property type="entry name" value="S4"/>
    <property type="match status" value="1"/>
</dbReference>
<dbReference type="Pfam" id="PF00849">
    <property type="entry name" value="PseudoU_synth_2"/>
    <property type="match status" value="1"/>
</dbReference>
<evidence type="ECO:0000256" key="3">
    <source>
        <dbReference type="ARBA" id="ARBA00023235"/>
    </source>
</evidence>
<evidence type="ECO:0000256" key="6">
    <source>
        <dbReference type="PROSITE-ProRule" id="PRU00182"/>
    </source>
</evidence>
<sequence>MRLYQYLLFEKKLSKNSMRRLIRSNAIRLNDQIVTDEAIEIDGWLHQLMIYDEPCQLIRHSYYMMNKPKGLISATEDKKLPTVCDQFSEKIWPIGRLDRNTEGLLLLTDNGQLSFRLPLPKYKVEKVYRVKVNGLLTANEVEQFARGIEFYGGIYCAPAKLEIIDANQNESEARVTITEGKFHQVKKMFLAVNLYVTYLQRIQYGPLKLGYDLQPGEFRALSIDEIKMLWDCAQLQY</sequence>
<evidence type="ECO:0000313" key="9">
    <source>
        <dbReference type="EMBL" id="GAA5101593.1"/>
    </source>
</evidence>
<name>A0ABP9MW72_9GAMM</name>
<evidence type="ECO:0000256" key="7">
    <source>
        <dbReference type="RuleBase" id="RU003887"/>
    </source>
</evidence>
<keyword evidence="2 6" id="KW-0694">RNA-binding</keyword>
<dbReference type="CDD" id="cd02553">
    <property type="entry name" value="PseudoU_synth_RsuA"/>
    <property type="match status" value="1"/>
</dbReference>
<dbReference type="EC" id="5.4.99.-" evidence="7"/>
<keyword evidence="3 7" id="KW-0413">Isomerase</keyword>
<accession>A0ABP9MW72</accession>
<gene>
    <name evidence="9" type="ORF">GCM10023338_17910</name>
</gene>
<protein>
    <recommendedName>
        <fullName evidence="7">Pseudouridine synthase</fullName>
        <ecNumber evidence="7">5.4.99.-</ecNumber>
    </recommendedName>
</protein>
<dbReference type="Proteomes" id="UP001500631">
    <property type="component" value="Unassembled WGS sequence"/>
</dbReference>
<dbReference type="PANTHER" id="PTHR47683:SF4">
    <property type="entry name" value="PSEUDOURIDINE SYNTHASE"/>
    <property type="match status" value="1"/>
</dbReference>
<comment type="catalytic activity">
    <reaction evidence="4">
        <text>uridine(516) in 16S rRNA = pseudouridine(516) in 16S rRNA</text>
        <dbReference type="Rhea" id="RHEA:38867"/>
        <dbReference type="Rhea" id="RHEA-COMP:10089"/>
        <dbReference type="Rhea" id="RHEA-COMP:10090"/>
        <dbReference type="ChEBI" id="CHEBI:65314"/>
        <dbReference type="ChEBI" id="CHEBI:65315"/>
        <dbReference type="EC" id="5.4.99.19"/>
    </reaction>
</comment>
<dbReference type="Gene3D" id="3.30.70.1560">
    <property type="entry name" value="Alpha-L RNA-binding motif"/>
    <property type="match status" value="1"/>
</dbReference>
<dbReference type="NCBIfam" id="TIGR00093">
    <property type="entry name" value="pseudouridine synthase"/>
    <property type="match status" value="1"/>
</dbReference>
<evidence type="ECO:0000313" key="10">
    <source>
        <dbReference type="Proteomes" id="UP001500631"/>
    </source>
</evidence>